<dbReference type="InterPro" id="IPR000626">
    <property type="entry name" value="Ubiquitin-like_dom"/>
</dbReference>
<dbReference type="GO" id="GO:0004190">
    <property type="term" value="F:aspartic-type endopeptidase activity"/>
    <property type="evidence" value="ECO:0007669"/>
    <property type="project" value="UniProtKB-KW"/>
</dbReference>
<dbReference type="AlphaFoldDB" id="A0A2R5GSV5"/>
<evidence type="ECO:0000313" key="8">
    <source>
        <dbReference type="Proteomes" id="UP000241890"/>
    </source>
</evidence>
<dbReference type="FunCoup" id="A0A2R5GSV5">
    <property type="interactions" value="59"/>
</dbReference>
<feature type="domain" description="Ubiquitin-like" evidence="6">
    <location>
        <begin position="1"/>
        <end position="68"/>
    </location>
</feature>
<dbReference type="SUPFAM" id="SSF50630">
    <property type="entry name" value="Acid proteases"/>
    <property type="match status" value="1"/>
</dbReference>
<dbReference type="Gene3D" id="2.40.70.10">
    <property type="entry name" value="Acid Proteases"/>
    <property type="match status" value="1"/>
</dbReference>
<keyword evidence="8" id="KW-1185">Reference proteome</keyword>
<dbReference type="PANTHER" id="PTHR12917">
    <property type="entry name" value="ASPARTYL PROTEASE DDI-RELATED"/>
    <property type="match status" value="1"/>
</dbReference>
<comment type="caution">
    <text evidence="7">The sequence shown here is derived from an EMBL/GenBank/DDBJ whole genome shotgun (WGS) entry which is preliminary data.</text>
</comment>
<organism evidence="7 8">
    <name type="scientific">Hondaea fermentalgiana</name>
    <dbReference type="NCBI Taxonomy" id="2315210"/>
    <lineage>
        <taxon>Eukaryota</taxon>
        <taxon>Sar</taxon>
        <taxon>Stramenopiles</taxon>
        <taxon>Bigyra</taxon>
        <taxon>Labyrinthulomycetes</taxon>
        <taxon>Thraustochytrida</taxon>
        <taxon>Thraustochytriidae</taxon>
        <taxon>Hondaea</taxon>
    </lineage>
</organism>
<dbReference type="InterPro" id="IPR021109">
    <property type="entry name" value="Peptidase_aspartic_dom_sf"/>
</dbReference>
<dbReference type="PROSITE" id="PS50053">
    <property type="entry name" value="UBIQUITIN_2"/>
    <property type="match status" value="1"/>
</dbReference>
<protein>
    <submittedName>
        <fullName evidence="7">DNA damage-inducible protein 1</fullName>
    </submittedName>
</protein>
<gene>
    <name evidence="7" type="ORF">FCC1311_101652</name>
</gene>
<sequence length="430" mass="46573">MQLTFSADGRVESLELGDSMALSEVRGFVEALLGVPQTDMVLVVNGRVLPTEGSLSSAGLQNNDFVLVTNNNALHSQQQQQGRQGQQQSSSSAAALPQRQGLSLPAGASPPTSSGARGASAGLGASLGQAGAQASGPVFWEGMSVDEVMAHNTNPAHIVDILQANPKVLQELNFHNEELAAHMRKDRATAVRELRTFMMMNATESTIAKLTSDRKDREMEARLRTNPMDEEANKYFGEKIQKERIQEQYMQMMQYYPESLSRVLMLYIEVEINGVALQAFVDSGAQSSVMSGKCAEKCNLYKDIDKRFAGQVVGVGTGRTLGRVHLAMCKIGTDNFTITLTVMDDSQGLGDSNMEMLLGLDMLKRHRCSIDLADGKLYFEGASGRVSTPFLHEKDLPETKGGTLGYNPNKQPNSDEAGEGEPKSSAEKSS</sequence>
<evidence type="ECO:0000256" key="1">
    <source>
        <dbReference type="ARBA" id="ARBA00009136"/>
    </source>
</evidence>
<dbReference type="Proteomes" id="UP000241890">
    <property type="component" value="Unassembled WGS sequence"/>
</dbReference>
<evidence type="ECO:0000256" key="4">
    <source>
        <dbReference type="ARBA" id="ARBA00022801"/>
    </source>
</evidence>
<keyword evidence="3" id="KW-0064">Aspartyl protease</keyword>
<dbReference type="GO" id="GO:0006508">
    <property type="term" value="P:proteolysis"/>
    <property type="evidence" value="ECO:0007669"/>
    <property type="project" value="UniProtKB-KW"/>
</dbReference>
<keyword evidence="2" id="KW-0645">Protease</keyword>
<dbReference type="EMBL" id="BEYU01000174">
    <property type="protein sequence ID" value="GBG33942.1"/>
    <property type="molecule type" value="Genomic_DNA"/>
</dbReference>
<dbReference type="Gene3D" id="3.10.20.90">
    <property type="entry name" value="Phosphatidylinositol 3-kinase Catalytic Subunit, Chain A, domain 1"/>
    <property type="match status" value="1"/>
</dbReference>
<name>A0A2R5GSV5_9STRA</name>
<dbReference type="InParanoid" id="A0A2R5GSV5"/>
<evidence type="ECO:0000256" key="3">
    <source>
        <dbReference type="ARBA" id="ARBA00022750"/>
    </source>
</evidence>
<proteinExistence type="inferred from homology"/>
<accession>A0A2R5GSV5</accession>
<dbReference type="InterPro" id="IPR019103">
    <property type="entry name" value="Peptidase_aspartic_DDI1-type"/>
</dbReference>
<dbReference type="PANTHER" id="PTHR12917:SF1">
    <property type="entry name" value="AT13091P"/>
    <property type="match status" value="1"/>
</dbReference>
<feature type="compositionally biased region" description="Low complexity" evidence="5">
    <location>
        <begin position="102"/>
        <end position="122"/>
    </location>
</feature>
<dbReference type="InterPro" id="IPR029071">
    <property type="entry name" value="Ubiquitin-like_domsf"/>
</dbReference>
<feature type="region of interest" description="Disordered" evidence="5">
    <location>
        <begin position="75"/>
        <end position="122"/>
    </location>
</feature>
<evidence type="ECO:0000256" key="2">
    <source>
        <dbReference type="ARBA" id="ARBA00022670"/>
    </source>
</evidence>
<dbReference type="OrthoDB" id="196233at2759"/>
<dbReference type="SUPFAM" id="SSF54236">
    <property type="entry name" value="Ubiquitin-like"/>
    <property type="match status" value="1"/>
</dbReference>
<feature type="compositionally biased region" description="Low complexity" evidence="5">
    <location>
        <begin position="76"/>
        <end position="92"/>
    </location>
</feature>
<dbReference type="CDD" id="cd05479">
    <property type="entry name" value="RP_DDI"/>
    <property type="match status" value="1"/>
</dbReference>
<feature type="compositionally biased region" description="Basic and acidic residues" evidence="5">
    <location>
        <begin position="420"/>
        <end position="430"/>
    </location>
</feature>
<evidence type="ECO:0000256" key="5">
    <source>
        <dbReference type="SAM" id="MobiDB-lite"/>
    </source>
</evidence>
<reference evidence="7 8" key="1">
    <citation type="submission" date="2017-12" db="EMBL/GenBank/DDBJ databases">
        <title>Sequencing, de novo assembly and annotation of complete genome of a new Thraustochytrid species, strain FCC1311.</title>
        <authorList>
            <person name="Sedici K."/>
            <person name="Godart F."/>
            <person name="Aiese Cigliano R."/>
            <person name="Sanseverino W."/>
            <person name="Barakat M."/>
            <person name="Ortet P."/>
            <person name="Marechal E."/>
            <person name="Cagnac O."/>
            <person name="Amato A."/>
        </authorList>
    </citation>
    <scope>NUCLEOTIDE SEQUENCE [LARGE SCALE GENOMIC DNA]</scope>
</reference>
<evidence type="ECO:0000259" key="6">
    <source>
        <dbReference type="PROSITE" id="PS50053"/>
    </source>
</evidence>
<evidence type="ECO:0000313" key="7">
    <source>
        <dbReference type="EMBL" id="GBG33942.1"/>
    </source>
</evidence>
<comment type="similarity">
    <text evidence="1">Belongs to the DDI1 family.</text>
</comment>
<feature type="region of interest" description="Disordered" evidence="5">
    <location>
        <begin position="390"/>
        <end position="430"/>
    </location>
</feature>
<keyword evidence="4" id="KW-0378">Hydrolase</keyword>
<dbReference type="Pfam" id="PF09668">
    <property type="entry name" value="Asp_protease"/>
    <property type="match status" value="1"/>
</dbReference>